<evidence type="ECO:0000256" key="6">
    <source>
        <dbReference type="SAM" id="SignalP"/>
    </source>
</evidence>
<dbReference type="PANTHER" id="PTHR10030">
    <property type="entry name" value="ALPHA-L-FUCOSIDASE"/>
    <property type="match status" value="1"/>
</dbReference>
<evidence type="ECO:0000256" key="1">
    <source>
        <dbReference type="ARBA" id="ARBA00007951"/>
    </source>
</evidence>
<dbReference type="Pfam" id="PF01120">
    <property type="entry name" value="Alpha_L_fucos"/>
    <property type="match status" value="1"/>
</dbReference>
<evidence type="ECO:0000256" key="2">
    <source>
        <dbReference type="ARBA" id="ARBA00012662"/>
    </source>
</evidence>
<dbReference type="RefSeq" id="WP_375557499.1">
    <property type="nucleotide sequence ID" value="NZ_JBBVGT010000002.1"/>
</dbReference>
<dbReference type="PROSITE" id="PS51257">
    <property type="entry name" value="PROKAR_LIPOPROTEIN"/>
    <property type="match status" value="1"/>
</dbReference>
<keyword evidence="9" id="KW-1185">Reference proteome</keyword>
<proteinExistence type="inferred from homology"/>
<dbReference type="Proteomes" id="UP001580928">
    <property type="component" value="Unassembled WGS sequence"/>
</dbReference>
<dbReference type="InterPro" id="IPR000933">
    <property type="entry name" value="Glyco_hydro_29"/>
</dbReference>
<feature type="signal peptide" evidence="6">
    <location>
        <begin position="1"/>
        <end position="24"/>
    </location>
</feature>
<name>A0ABV5CEI1_9SPHI</name>
<dbReference type="InterPro" id="IPR017853">
    <property type="entry name" value="GH"/>
</dbReference>
<evidence type="ECO:0000259" key="7">
    <source>
        <dbReference type="Pfam" id="PF01120"/>
    </source>
</evidence>
<dbReference type="SMART" id="SM00812">
    <property type="entry name" value="Alpha_L_fucos"/>
    <property type="match status" value="1"/>
</dbReference>
<dbReference type="EC" id="3.2.1.51" evidence="2"/>
<dbReference type="InterPro" id="IPR057739">
    <property type="entry name" value="Glyco_hydro_29_N"/>
</dbReference>
<evidence type="ECO:0000256" key="4">
    <source>
        <dbReference type="ARBA" id="ARBA00022801"/>
    </source>
</evidence>
<keyword evidence="5" id="KW-0326">Glycosidase</keyword>
<evidence type="ECO:0000313" key="9">
    <source>
        <dbReference type="Proteomes" id="UP001580928"/>
    </source>
</evidence>
<comment type="caution">
    <text evidence="8">The sequence shown here is derived from an EMBL/GenBank/DDBJ whole genome shotgun (WGS) entry which is preliminary data.</text>
</comment>
<evidence type="ECO:0000256" key="5">
    <source>
        <dbReference type="ARBA" id="ARBA00023295"/>
    </source>
</evidence>
<protein>
    <recommendedName>
        <fullName evidence="2">alpha-L-fucosidase</fullName>
        <ecNumber evidence="2">3.2.1.51</ecNumber>
    </recommendedName>
</protein>
<organism evidence="8 9">
    <name type="scientific">Albibacterium profundi</name>
    <dbReference type="NCBI Taxonomy" id="3134906"/>
    <lineage>
        <taxon>Bacteria</taxon>
        <taxon>Pseudomonadati</taxon>
        <taxon>Bacteroidota</taxon>
        <taxon>Sphingobacteriia</taxon>
        <taxon>Sphingobacteriales</taxon>
        <taxon>Sphingobacteriaceae</taxon>
        <taxon>Albibacterium</taxon>
    </lineage>
</organism>
<dbReference type="InterPro" id="IPR008979">
    <property type="entry name" value="Galactose-bd-like_sf"/>
</dbReference>
<keyword evidence="4" id="KW-0378">Hydrolase</keyword>
<accession>A0ABV5CEI1</accession>
<gene>
    <name evidence="8" type="ORF">WKR92_09000</name>
</gene>
<evidence type="ECO:0000256" key="3">
    <source>
        <dbReference type="ARBA" id="ARBA00022729"/>
    </source>
</evidence>
<feature type="domain" description="Glycoside hydrolase family 29 N-terminal" evidence="7">
    <location>
        <begin position="90"/>
        <end position="377"/>
    </location>
</feature>
<dbReference type="SUPFAM" id="SSF49785">
    <property type="entry name" value="Galactose-binding domain-like"/>
    <property type="match status" value="1"/>
</dbReference>
<sequence length="513" mass="57615">MKSVLPVVAISILLAFIGCSTVNQTDKLNYSNVVFIDSTDTQTDIVRKAATVRPSDKQLTWQKYELTAFFHFGVNTFTGREWGTGDEDPAIFNPTDLDVEQWVKTMKDAGFKLAILTAKHHDGFCLWPSEQTEHSIKNSPYQDGEGDLVREFTDACKKYGMKAGIYLSPWDMNHPTYGDSPAYNEVFRQQLTELLSNYGPIDEVWFDGANGEGPNGKVQEYDFPSYYKLINELQPNAVIAIMGPDVRWVGTETGYGRLTEWSVVPTDGTTIDKVAAESQNQVSFAPKKDLRGEDLGSREVIKDASGLVWYPAETDVSIRQGWFFHEDQEPKSLEKLLDIYVSSVGRNGVLLLNVPPDKRGRIHESDSLVLAEFGKVINEVFSNNLINGAEVSGDGKGLHTLLDDDFDSYWTTESESDTTATLEFTAESPVQFNTVQLQEYITLGQRVESFVVEYWSENEWKVAGEGTTIGYKRILHFDPIISSKIRLRITSSRLNPRLSSFGLFSMPEFKSAL</sequence>
<comment type="similarity">
    <text evidence="1">Belongs to the glycosyl hydrolase 29 family.</text>
</comment>
<reference evidence="8 9" key="1">
    <citation type="submission" date="2024-04" db="EMBL/GenBank/DDBJ databases">
        <title>Albibacterium profundi sp. nov., isolated from sediment of the Challenger Deep of Mariana Trench.</title>
        <authorList>
            <person name="Wang Y."/>
        </authorList>
    </citation>
    <scope>NUCLEOTIDE SEQUENCE [LARGE SCALE GENOMIC DNA]</scope>
    <source>
        <strain evidence="8 9">RHL897</strain>
    </source>
</reference>
<dbReference type="SUPFAM" id="SSF51445">
    <property type="entry name" value="(Trans)glycosidases"/>
    <property type="match status" value="1"/>
</dbReference>
<evidence type="ECO:0000313" key="8">
    <source>
        <dbReference type="EMBL" id="MFB5945970.1"/>
    </source>
</evidence>
<dbReference type="Gene3D" id="2.60.120.260">
    <property type="entry name" value="Galactose-binding domain-like"/>
    <property type="match status" value="1"/>
</dbReference>
<dbReference type="PANTHER" id="PTHR10030:SF37">
    <property type="entry name" value="ALPHA-L-FUCOSIDASE-RELATED"/>
    <property type="match status" value="1"/>
</dbReference>
<feature type="chain" id="PRO_5045651259" description="alpha-L-fucosidase" evidence="6">
    <location>
        <begin position="25"/>
        <end position="513"/>
    </location>
</feature>
<dbReference type="EMBL" id="JBBVGT010000002">
    <property type="protein sequence ID" value="MFB5945970.1"/>
    <property type="molecule type" value="Genomic_DNA"/>
</dbReference>
<dbReference type="Gene3D" id="3.20.20.80">
    <property type="entry name" value="Glycosidases"/>
    <property type="match status" value="1"/>
</dbReference>
<keyword evidence="3 6" id="KW-0732">Signal</keyword>